<keyword evidence="3" id="KW-1185">Reference proteome</keyword>
<feature type="signal peptide" evidence="1">
    <location>
        <begin position="1"/>
        <end position="27"/>
    </location>
</feature>
<proteinExistence type="predicted"/>
<sequence>MLQKGVPFVLNLAICSLSFLRVQPVTRVHLGTTSSPLIQWRCFGSLHSWRARRSGMRSRSRTSCPPFRLTAHPLRLRLASTMTSRVS</sequence>
<feature type="chain" id="PRO_5041306759" description="Secreted protein" evidence="1">
    <location>
        <begin position="28"/>
        <end position="87"/>
    </location>
</feature>
<protein>
    <recommendedName>
        <fullName evidence="4">Secreted protein</fullName>
    </recommendedName>
</protein>
<accession>A0AA39XHM6</accession>
<evidence type="ECO:0000256" key="1">
    <source>
        <dbReference type="SAM" id="SignalP"/>
    </source>
</evidence>
<evidence type="ECO:0008006" key="4">
    <source>
        <dbReference type="Google" id="ProtNLM"/>
    </source>
</evidence>
<reference evidence="2" key="1">
    <citation type="submission" date="2023-06" db="EMBL/GenBank/DDBJ databases">
        <title>Genome-scale phylogeny and comparative genomics of the fungal order Sordariales.</title>
        <authorList>
            <consortium name="Lawrence Berkeley National Laboratory"/>
            <person name="Hensen N."/>
            <person name="Bonometti L."/>
            <person name="Westerberg I."/>
            <person name="Brannstrom I.O."/>
            <person name="Guillou S."/>
            <person name="Cros-Aarteil S."/>
            <person name="Calhoun S."/>
            <person name="Haridas S."/>
            <person name="Kuo A."/>
            <person name="Mondo S."/>
            <person name="Pangilinan J."/>
            <person name="Riley R."/>
            <person name="Labutti K."/>
            <person name="Andreopoulos B."/>
            <person name="Lipzen A."/>
            <person name="Chen C."/>
            <person name="Yanf M."/>
            <person name="Daum C."/>
            <person name="Ng V."/>
            <person name="Clum A."/>
            <person name="Steindorff A."/>
            <person name="Ohm R."/>
            <person name="Martin F."/>
            <person name="Silar P."/>
            <person name="Natvig D."/>
            <person name="Lalanne C."/>
            <person name="Gautier V."/>
            <person name="Ament-Velasquez S.L."/>
            <person name="Kruys A."/>
            <person name="Hutchinson M.I."/>
            <person name="Powell A.J."/>
            <person name="Barry K."/>
            <person name="Miller A.N."/>
            <person name="Grigoriev I.V."/>
            <person name="Debuchy R."/>
            <person name="Gladieux P."/>
            <person name="Thoren M.H."/>
            <person name="Johannesson H."/>
        </authorList>
    </citation>
    <scope>NUCLEOTIDE SEQUENCE</scope>
    <source>
        <strain evidence="2">CBS 606.72</strain>
    </source>
</reference>
<dbReference type="Proteomes" id="UP001175000">
    <property type="component" value="Unassembled WGS sequence"/>
</dbReference>
<organism evidence="2 3">
    <name type="scientific">Immersiella caudata</name>
    <dbReference type="NCBI Taxonomy" id="314043"/>
    <lineage>
        <taxon>Eukaryota</taxon>
        <taxon>Fungi</taxon>
        <taxon>Dikarya</taxon>
        <taxon>Ascomycota</taxon>
        <taxon>Pezizomycotina</taxon>
        <taxon>Sordariomycetes</taxon>
        <taxon>Sordariomycetidae</taxon>
        <taxon>Sordariales</taxon>
        <taxon>Lasiosphaeriaceae</taxon>
        <taxon>Immersiella</taxon>
    </lineage>
</organism>
<comment type="caution">
    <text evidence="2">The sequence shown here is derived from an EMBL/GenBank/DDBJ whole genome shotgun (WGS) entry which is preliminary data.</text>
</comment>
<dbReference type="EMBL" id="JAULSU010000001">
    <property type="protein sequence ID" value="KAK0634156.1"/>
    <property type="molecule type" value="Genomic_DNA"/>
</dbReference>
<evidence type="ECO:0000313" key="2">
    <source>
        <dbReference type="EMBL" id="KAK0634156.1"/>
    </source>
</evidence>
<name>A0AA39XHM6_9PEZI</name>
<gene>
    <name evidence="2" type="ORF">B0T14DRAFT_508483</name>
</gene>
<evidence type="ECO:0000313" key="3">
    <source>
        <dbReference type="Proteomes" id="UP001175000"/>
    </source>
</evidence>
<keyword evidence="1" id="KW-0732">Signal</keyword>
<dbReference type="AlphaFoldDB" id="A0AA39XHM6"/>